<evidence type="ECO:0000259" key="14">
    <source>
        <dbReference type="Pfam" id="PF14775"/>
    </source>
</evidence>
<dbReference type="GO" id="GO:0007338">
    <property type="term" value="P:single fertilization"/>
    <property type="evidence" value="ECO:0007669"/>
    <property type="project" value="Ensembl"/>
</dbReference>
<reference evidence="15" key="3">
    <citation type="submission" date="2025-09" db="UniProtKB">
        <authorList>
            <consortium name="Ensembl"/>
        </authorList>
    </citation>
    <scope>IDENTIFICATION</scope>
    <source>
        <strain evidence="15">2N</strain>
    </source>
</reference>
<dbReference type="PANTHER" id="PTHR21625">
    <property type="entry name" value="NYD-SP28 PROTEIN"/>
    <property type="match status" value="1"/>
</dbReference>
<evidence type="ECO:0000256" key="10">
    <source>
        <dbReference type="ARBA" id="ARBA00046545"/>
    </source>
</evidence>
<dbReference type="RefSeq" id="XP_013011470.1">
    <property type="nucleotide sequence ID" value="XM_013156016.3"/>
</dbReference>
<feature type="coiled-coil region" evidence="11">
    <location>
        <begin position="168"/>
        <end position="210"/>
    </location>
</feature>
<dbReference type="PANTHER" id="PTHR21625:SF1">
    <property type="entry name" value="DYNEIN REGULATORY COMPLEX PROTEIN 1"/>
    <property type="match status" value="1"/>
</dbReference>
<evidence type="ECO:0000313" key="16">
    <source>
        <dbReference type="Proteomes" id="UP000005447"/>
    </source>
</evidence>
<protein>
    <recommendedName>
        <fullName evidence="3">Dynein regulatory complex protein 1</fullName>
    </recommendedName>
    <alternativeName>
        <fullName evidence="8">Coiled-coil domain-containing protein 164</fullName>
    </alternativeName>
</protein>
<feature type="coiled-coil region" evidence="11">
    <location>
        <begin position="709"/>
        <end position="736"/>
    </location>
</feature>
<evidence type="ECO:0000256" key="4">
    <source>
        <dbReference type="ARBA" id="ARBA00022846"/>
    </source>
</evidence>
<evidence type="ECO:0000256" key="11">
    <source>
        <dbReference type="SAM" id="Coils"/>
    </source>
</evidence>
<evidence type="ECO:0000256" key="5">
    <source>
        <dbReference type="ARBA" id="ARBA00023054"/>
    </source>
</evidence>
<gene>
    <name evidence="15" type="primary">DRC1</name>
</gene>
<dbReference type="GeneID" id="100729932"/>
<proteinExistence type="inferred from homology"/>
<comment type="subunit">
    <text evidence="10">Component of the nexin-dynein regulatory complex (N-DRC). Interacts with CCDC65/DRC2, DRC3, GAS8/DRC4 and TCTE1/DRC5.</text>
</comment>
<feature type="domain" description="Dynein regulatory complex protein 1 C-terminal" evidence="14">
    <location>
        <begin position="675"/>
        <end position="734"/>
    </location>
</feature>
<sequence>MNPPGSMGVQEHSAEEPLSNPIHTPSILSDDPQERIQARRLRIAARVEARRREALGEYLDGKKESEEDHSKSYKQREESRLKLAKLLFYGTELVSNIRVAIDVRETHRRVEEEEIKRLRVEKLENEVKTSQDKFDEITSKWKEGRQRQIPQELWDMLSAQQLHCAGLIEDKNKLISELQQELKVKDDQYVKDLKKQSDDISLLLERMEEQVKSTMKAFRQELVHIEKAFELERQELLISNKKKWEWALQAHSTKELEYLINRMKRVEDYEQQLNKQRIFDCEEYNTIKIKLEQDVQILEQQLQQMKATYQLNQEKLEYNFQVLKKRDEESTVIKSQQKRKINRLQDILNNLRSKYAKQKKQFQEENQSLTTDYKRLVMHFKELQKSMRHFALVDAEKFREIWLMNEEEAKGLIDKAFSVDRIIHTQHLGLPWTAPDLWFLSNVGPISQQPRKSATQIVEEVLRQTEEEEEEEAALHPESYLDLPKQISAKTTKKILMLLCDESGFLIESKLLSLLLSLEKTECYLLRLDAIFSALGIESEDDLYKLVNFFLKYQAHHGSSTQMNPRDQVGTEQPSLTSGVELLSVETAEDQSSPTSVSPRASVASGLEVAEQTGLEGGAGGEQEEKVAPASPGLIHPNDVLKVLEAFVMGLRKPRDLQTLLKVTRNERDDSKDSAYWEALSTVIPDARLSLWDTLYTALERYHHVLTQRAELLLENESLEQQNAELQSLLQQYLHSKINSQLQVPPTQVFRIPTK</sequence>
<dbReference type="InParanoid" id="H0UTN6"/>
<feature type="coiled-coil region" evidence="11">
    <location>
        <begin position="281"/>
        <end position="372"/>
    </location>
</feature>
<dbReference type="STRING" id="10141.ENSCPOP00000000285"/>
<feature type="domain" description="Dynein regulatory complex protein 1/2 N-terminal" evidence="13">
    <location>
        <begin position="100"/>
        <end position="200"/>
    </location>
</feature>
<dbReference type="GO" id="GO:0005576">
    <property type="term" value="C:extracellular region"/>
    <property type="evidence" value="ECO:0007669"/>
    <property type="project" value="GOC"/>
</dbReference>
<accession>H0UTN6</accession>
<dbReference type="GO" id="GO:0007507">
    <property type="term" value="P:heart development"/>
    <property type="evidence" value="ECO:0007669"/>
    <property type="project" value="Ensembl"/>
</dbReference>
<comment type="subcellular location">
    <subcellularLocation>
        <location evidence="1">Cytoplasm</location>
        <location evidence="1">Cytoskeleton</location>
        <location evidence="1">Flagellum axoneme</location>
    </subcellularLocation>
</comment>
<evidence type="ECO:0000256" key="7">
    <source>
        <dbReference type="ARBA" id="ARBA00023273"/>
    </source>
</evidence>
<comment type="function">
    <text evidence="9">Component of the nexin-dynein regulatory complex (N-DRC) a key regulator of ciliary/flagellar motility which maintains the alignment and integrity of the distal axoneme and regulates microtubule sliding in motile axonemes. Plays a critical role in the assembly of N-DRC and also stabilizes the assembly of multiple inner dynein arms and radial spokes. Coassembles with CCDC65/DRC2 to form a central scaffold needed for assembly of the N-DRC and its attachment to the outer doublet microtubules.</text>
</comment>
<dbReference type="GO" id="GO:0070286">
    <property type="term" value="P:axonemal dynein complex assembly"/>
    <property type="evidence" value="ECO:0007669"/>
    <property type="project" value="Ensembl"/>
</dbReference>
<dbReference type="InterPro" id="IPR039750">
    <property type="entry name" value="DRC1/DRC2"/>
</dbReference>
<dbReference type="Pfam" id="PF14775">
    <property type="entry name" value="NYD-SP28_assoc"/>
    <property type="match status" value="1"/>
</dbReference>
<dbReference type="FunCoup" id="H0UTN6">
    <property type="interactions" value="53"/>
</dbReference>
<evidence type="ECO:0000256" key="2">
    <source>
        <dbReference type="ARBA" id="ARBA00009688"/>
    </source>
</evidence>
<dbReference type="CTD" id="92749"/>
<dbReference type="VEuPathDB" id="HostDB:ENSCPOG00000000327"/>
<dbReference type="OrthoDB" id="10260459at2759"/>
<evidence type="ECO:0000256" key="3">
    <source>
        <dbReference type="ARBA" id="ARBA00013815"/>
    </source>
</evidence>
<reference evidence="15" key="2">
    <citation type="submission" date="2025-08" db="UniProtKB">
        <authorList>
            <consortium name="Ensembl"/>
        </authorList>
    </citation>
    <scope>IDENTIFICATION</scope>
    <source>
        <strain evidence="15">2N</strain>
    </source>
</reference>
<name>H0UTN6_CAVPO</name>
<dbReference type="KEGG" id="cpoc:100729932"/>
<dbReference type="eggNOG" id="ENOG502QQ2B">
    <property type="taxonomic scope" value="Eukaryota"/>
</dbReference>
<dbReference type="GO" id="GO:0005829">
    <property type="term" value="C:cytosol"/>
    <property type="evidence" value="ECO:0007669"/>
    <property type="project" value="Ensembl"/>
</dbReference>
<dbReference type="Bgee" id="ENSCPOG00000000327">
    <property type="expression patterns" value="Expressed in testis and 10 other cell types or tissues"/>
</dbReference>
<keyword evidence="6" id="KW-0969">Cilium</keyword>
<dbReference type="HOGENOM" id="CLU_012489_1_0_1"/>
<evidence type="ECO:0000256" key="8">
    <source>
        <dbReference type="ARBA" id="ARBA00031554"/>
    </source>
</evidence>
<evidence type="ECO:0000256" key="12">
    <source>
        <dbReference type="SAM" id="MobiDB-lite"/>
    </source>
</evidence>
<evidence type="ECO:0000256" key="6">
    <source>
        <dbReference type="ARBA" id="ARBA00023069"/>
    </source>
</evidence>
<comment type="similarity">
    <text evidence="2">Belongs to the DRC1 family.</text>
</comment>
<dbReference type="GO" id="GO:0007368">
    <property type="term" value="P:determination of left/right symmetry"/>
    <property type="evidence" value="ECO:0007669"/>
    <property type="project" value="Ensembl"/>
</dbReference>
<dbReference type="EMBL" id="AAKN02023449">
    <property type="status" value="NOT_ANNOTATED_CDS"/>
    <property type="molecule type" value="Genomic_DNA"/>
</dbReference>
<evidence type="ECO:0000256" key="9">
    <source>
        <dbReference type="ARBA" id="ARBA00046115"/>
    </source>
</evidence>
<dbReference type="GO" id="GO:0120316">
    <property type="term" value="P:sperm flagellum assembly"/>
    <property type="evidence" value="ECO:0007669"/>
    <property type="project" value="Ensembl"/>
</dbReference>
<dbReference type="AlphaFoldDB" id="H0UTN6"/>
<keyword evidence="16" id="KW-1185">Reference proteome</keyword>
<dbReference type="Ensembl" id="ENSCPOT00000000330.3">
    <property type="protein sequence ID" value="ENSCPOP00000000285.3"/>
    <property type="gene ID" value="ENSCPOG00000000327.4"/>
</dbReference>
<keyword evidence="4" id="KW-0282">Flagellum</keyword>
<dbReference type="Pfam" id="PF14772">
    <property type="entry name" value="NYD-SP28"/>
    <property type="match status" value="1"/>
</dbReference>
<dbReference type="InterPro" id="IPR039505">
    <property type="entry name" value="DRC1/2_N"/>
</dbReference>
<feature type="region of interest" description="Disordered" evidence="12">
    <location>
        <begin position="1"/>
        <end position="35"/>
    </location>
</feature>
<dbReference type="OMA" id="LDFMMAR"/>
<keyword evidence="7" id="KW-0966">Cell projection</keyword>
<dbReference type="GeneTree" id="ENSGT00940000153804"/>
<dbReference type="Proteomes" id="UP000005447">
    <property type="component" value="Unassembled WGS sequence"/>
</dbReference>
<dbReference type="InterPro" id="IPR029440">
    <property type="entry name" value="DRC1_C"/>
</dbReference>
<reference evidence="16" key="1">
    <citation type="journal article" date="2011" name="Nature">
        <title>A high-resolution map of human evolutionary constraint using 29 mammals.</title>
        <authorList>
            <person name="Lindblad-Toh K."/>
            <person name="Garber M."/>
            <person name="Zuk O."/>
            <person name="Lin M.F."/>
            <person name="Parker B.J."/>
            <person name="Washietl S."/>
            <person name="Kheradpour P."/>
            <person name="Ernst J."/>
            <person name="Jordan G."/>
            <person name="Mauceli E."/>
            <person name="Ward L.D."/>
            <person name="Lowe C.B."/>
            <person name="Holloway A.K."/>
            <person name="Clamp M."/>
            <person name="Gnerre S."/>
            <person name="Alfoldi J."/>
            <person name="Beal K."/>
            <person name="Chang J."/>
            <person name="Clawson H."/>
            <person name="Cuff J."/>
            <person name="Di Palma F."/>
            <person name="Fitzgerald S."/>
            <person name="Flicek P."/>
            <person name="Guttman M."/>
            <person name="Hubisz M.J."/>
            <person name="Jaffe D.B."/>
            <person name="Jungreis I."/>
            <person name="Kent W.J."/>
            <person name="Kostka D."/>
            <person name="Lara M."/>
            <person name="Martins A.L."/>
            <person name="Massingham T."/>
            <person name="Moltke I."/>
            <person name="Raney B.J."/>
            <person name="Rasmussen M.D."/>
            <person name="Robinson J."/>
            <person name="Stark A."/>
            <person name="Vilella A.J."/>
            <person name="Wen J."/>
            <person name="Xie X."/>
            <person name="Zody M.C."/>
            <person name="Baldwin J."/>
            <person name="Bloom T."/>
            <person name="Chin C.W."/>
            <person name="Heiman D."/>
            <person name="Nicol R."/>
            <person name="Nusbaum C."/>
            <person name="Young S."/>
            <person name="Wilkinson J."/>
            <person name="Worley K.C."/>
            <person name="Kovar C.L."/>
            <person name="Muzny D.M."/>
            <person name="Gibbs R.A."/>
            <person name="Cree A."/>
            <person name="Dihn H.H."/>
            <person name="Fowler G."/>
            <person name="Jhangiani S."/>
            <person name="Joshi V."/>
            <person name="Lee S."/>
            <person name="Lewis L.R."/>
            <person name="Nazareth L.V."/>
            <person name="Okwuonu G."/>
            <person name="Santibanez J."/>
            <person name="Warren W.C."/>
            <person name="Mardis E.R."/>
            <person name="Weinstock G.M."/>
            <person name="Wilson R.K."/>
            <person name="Delehaunty K."/>
            <person name="Dooling D."/>
            <person name="Fronik C."/>
            <person name="Fulton L."/>
            <person name="Fulton B."/>
            <person name="Graves T."/>
            <person name="Minx P."/>
            <person name="Sodergren E."/>
            <person name="Birney E."/>
            <person name="Margulies E.H."/>
            <person name="Herrero J."/>
            <person name="Green E.D."/>
            <person name="Haussler D."/>
            <person name="Siepel A."/>
            <person name="Goldman N."/>
            <person name="Pollard K.S."/>
            <person name="Pedersen J.S."/>
            <person name="Lander E.S."/>
            <person name="Kellis M."/>
        </authorList>
    </citation>
    <scope>NUCLEOTIDE SEQUENCE [LARGE SCALE GENOMIC DNA]</scope>
    <source>
        <strain evidence="16">2N</strain>
    </source>
</reference>
<dbReference type="GO" id="GO:0005858">
    <property type="term" value="C:axonemal dynein complex"/>
    <property type="evidence" value="ECO:0007669"/>
    <property type="project" value="InterPro"/>
</dbReference>
<evidence type="ECO:0000259" key="13">
    <source>
        <dbReference type="Pfam" id="PF14772"/>
    </source>
</evidence>
<keyword evidence="5 11" id="KW-0175">Coiled coil</keyword>
<feature type="coiled-coil region" evidence="11">
    <location>
        <begin position="113"/>
        <end position="140"/>
    </location>
</feature>
<evidence type="ECO:0000313" key="15">
    <source>
        <dbReference type="Ensembl" id="ENSCPOP00000000285.3"/>
    </source>
</evidence>
<evidence type="ECO:0000256" key="1">
    <source>
        <dbReference type="ARBA" id="ARBA00004611"/>
    </source>
</evidence>
<dbReference type="GO" id="GO:0120197">
    <property type="term" value="P:mucociliary clearance"/>
    <property type="evidence" value="ECO:0007669"/>
    <property type="project" value="Ensembl"/>
</dbReference>
<dbReference type="GO" id="GO:0036126">
    <property type="term" value="C:sperm flagellum"/>
    <property type="evidence" value="ECO:0007669"/>
    <property type="project" value="Ensembl"/>
</dbReference>
<organism evidence="15 16">
    <name type="scientific">Cavia porcellus</name>
    <name type="common">Guinea pig</name>
    <dbReference type="NCBI Taxonomy" id="10141"/>
    <lineage>
        <taxon>Eukaryota</taxon>
        <taxon>Metazoa</taxon>
        <taxon>Chordata</taxon>
        <taxon>Craniata</taxon>
        <taxon>Vertebrata</taxon>
        <taxon>Euteleostomi</taxon>
        <taxon>Mammalia</taxon>
        <taxon>Eutheria</taxon>
        <taxon>Euarchontoglires</taxon>
        <taxon>Glires</taxon>
        <taxon>Rodentia</taxon>
        <taxon>Hystricomorpha</taxon>
        <taxon>Caviidae</taxon>
        <taxon>Cavia</taxon>
    </lineage>
</organism>
<dbReference type="GO" id="GO:0003352">
    <property type="term" value="P:regulation of cilium movement"/>
    <property type="evidence" value="ECO:0007669"/>
    <property type="project" value="TreeGrafter"/>
</dbReference>